<dbReference type="AlphaFoldDB" id="A0A8J5ISR4"/>
<dbReference type="Proteomes" id="UP000709295">
    <property type="component" value="Unassembled WGS sequence"/>
</dbReference>
<protein>
    <recommendedName>
        <fullName evidence="3">PPM-type phosphatase domain-containing protein</fullName>
    </recommendedName>
</protein>
<sequence>MLSTVLRSDVMHTARFGPDDKPVSPISLATDDESTTLLGVSTGFLVAFSDGLS</sequence>
<evidence type="ECO:0008006" key="3">
    <source>
        <dbReference type="Google" id="ProtNLM"/>
    </source>
</evidence>
<accession>A0A8J5ISR4</accession>
<evidence type="ECO:0000313" key="1">
    <source>
        <dbReference type="EMBL" id="KAG6943985.1"/>
    </source>
</evidence>
<keyword evidence="2" id="KW-1185">Reference proteome</keyword>
<evidence type="ECO:0000313" key="2">
    <source>
        <dbReference type="Proteomes" id="UP000709295"/>
    </source>
</evidence>
<dbReference type="EMBL" id="JAENGY010002514">
    <property type="protein sequence ID" value="KAG6943985.1"/>
    <property type="molecule type" value="Genomic_DNA"/>
</dbReference>
<proteinExistence type="predicted"/>
<comment type="caution">
    <text evidence="1">The sequence shown here is derived from an EMBL/GenBank/DDBJ whole genome shotgun (WGS) entry which is preliminary data.</text>
</comment>
<organism evidence="1 2">
    <name type="scientific">Phytophthora aleatoria</name>
    <dbReference type="NCBI Taxonomy" id="2496075"/>
    <lineage>
        <taxon>Eukaryota</taxon>
        <taxon>Sar</taxon>
        <taxon>Stramenopiles</taxon>
        <taxon>Oomycota</taxon>
        <taxon>Peronosporomycetes</taxon>
        <taxon>Peronosporales</taxon>
        <taxon>Peronosporaceae</taxon>
        <taxon>Phytophthora</taxon>
    </lineage>
</organism>
<reference evidence="1" key="1">
    <citation type="submission" date="2021-01" db="EMBL/GenBank/DDBJ databases">
        <title>Phytophthora aleatoria, a newly-described species from Pinus radiata is distinct from Phytophthora cactorum isolates based on comparative genomics.</title>
        <authorList>
            <person name="Mcdougal R."/>
            <person name="Panda P."/>
            <person name="Williams N."/>
            <person name="Studholme D.J."/>
        </authorList>
    </citation>
    <scope>NUCLEOTIDE SEQUENCE</scope>
    <source>
        <strain evidence="1">NZFS 4037</strain>
    </source>
</reference>
<gene>
    <name evidence="1" type="ORF">JG688_00017325</name>
</gene>
<name>A0A8J5ISR4_9STRA</name>